<reference evidence="3 4" key="1">
    <citation type="submission" date="2020-11" db="EMBL/GenBank/DDBJ databases">
        <authorList>
            <person name="Wallbank WR R."/>
            <person name="Pardo Diaz C."/>
            <person name="Kozak K."/>
            <person name="Martin S."/>
            <person name="Jiggins C."/>
            <person name="Moest M."/>
            <person name="Warren A I."/>
            <person name="Generalovic N T."/>
            <person name="Byers J.R.P. K."/>
            <person name="Montejo-Kovacevich G."/>
            <person name="Yen C E."/>
        </authorList>
    </citation>
    <scope>NUCLEOTIDE SEQUENCE [LARGE SCALE GENOMIC DNA]</scope>
</reference>
<protein>
    <recommendedName>
        <fullName evidence="2">DUF4806 domain-containing protein</fullName>
    </recommendedName>
</protein>
<accession>A0A7R8UJI6</accession>
<keyword evidence="1" id="KW-0175">Coiled coil</keyword>
<feature type="domain" description="DUF4806" evidence="2">
    <location>
        <begin position="291"/>
        <end position="366"/>
    </location>
</feature>
<dbReference type="EMBL" id="LR899010">
    <property type="protein sequence ID" value="CAD7081818.1"/>
    <property type="molecule type" value="Genomic_DNA"/>
</dbReference>
<dbReference type="Proteomes" id="UP000594454">
    <property type="component" value="Chromosome 2"/>
</dbReference>
<proteinExistence type="predicted"/>
<evidence type="ECO:0000313" key="3">
    <source>
        <dbReference type="EMBL" id="CAD7081818.1"/>
    </source>
</evidence>
<sequence length="399" mass="45841">MNRSGRSKRTMSRLIKEKRERLQQKLVNDGASDFSHFSENDIEIRERVRVIEEISQIKDNLEETGTKSLKDNLRSWYIKYSPSRQAFDELLKILRIENLDVPKSTKTIIGNSTEIVVKDVPPGEYWHYGICQQLQKVKELLEDREKVVLDIGIDELPLYKSSNKGVWPILGKVVNENAIKVFLIGTYLGPSKPNSLKHYLLDFVTEKMSTAKENCPPSPGKVRKCNAAFGEEFFSQYNQNTCECINLKMQLKKLEEKIVKQNQANMDVLASHSVLLNKIYKNETMPTEVSTVFPIKTVEELEKLNNGISEEDIPFYVATVKMKIKASGLTKNFSKLISEDICLKYNYNGTHGKLPFCQYLKINGIFEGAVGDENYTSLIKQAFKRAKNNFFKKESLKRK</sequence>
<feature type="coiled-coil region" evidence="1">
    <location>
        <begin position="237"/>
        <end position="264"/>
    </location>
</feature>
<dbReference type="OrthoDB" id="8035197at2759"/>
<dbReference type="InParanoid" id="A0A7R8UJI6"/>
<dbReference type="PANTHER" id="PTHR33053">
    <property type="entry name" value="PROTEIN, PUTATIVE-RELATED"/>
    <property type="match status" value="1"/>
</dbReference>
<gene>
    <name evidence="3" type="ORF">HERILL_LOCUS4907</name>
</gene>
<dbReference type="Pfam" id="PF16064">
    <property type="entry name" value="DUF4806"/>
    <property type="match status" value="1"/>
</dbReference>
<name>A0A7R8UJI6_HERIL</name>
<evidence type="ECO:0000313" key="4">
    <source>
        <dbReference type="Proteomes" id="UP000594454"/>
    </source>
</evidence>
<evidence type="ECO:0000259" key="2">
    <source>
        <dbReference type="Pfam" id="PF16064"/>
    </source>
</evidence>
<dbReference type="InterPro" id="IPR032071">
    <property type="entry name" value="DUF4806"/>
</dbReference>
<organism evidence="3 4">
    <name type="scientific">Hermetia illucens</name>
    <name type="common">Black soldier fly</name>
    <dbReference type="NCBI Taxonomy" id="343691"/>
    <lineage>
        <taxon>Eukaryota</taxon>
        <taxon>Metazoa</taxon>
        <taxon>Ecdysozoa</taxon>
        <taxon>Arthropoda</taxon>
        <taxon>Hexapoda</taxon>
        <taxon>Insecta</taxon>
        <taxon>Pterygota</taxon>
        <taxon>Neoptera</taxon>
        <taxon>Endopterygota</taxon>
        <taxon>Diptera</taxon>
        <taxon>Brachycera</taxon>
        <taxon>Stratiomyomorpha</taxon>
        <taxon>Stratiomyidae</taxon>
        <taxon>Hermetiinae</taxon>
        <taxon>Hermetia</taxon>
    </lineage>
</organism>
<dbReference type="AlphaFoldDB" id="A0A7R8UJI6"/>
<evidence type="ECO:0000256" key="1">
    <source>
        <dbReference type="SAM" id="Coils"/>
    </source>
</evidence>
<keyword evidence="4" id="KW-1185">Reference proteome</keyword>